<name>A0A4C1WR23_EUMVA</name>
<feature type="region of interest" description="Disordered" evidence="1">
    <location>
        <begin position="44"/>
        <end position="78"/>
    </location>
</feature>
<accession>A0A4C1WR23</accession>
<dbReference type="Proteomes" id="UP000299102">
    <property type="component" value="Unassembled WGS sequence"/>
</dbReference>
<evidence type="ECO:0000313" key="2">
    <source>
        <dbReference type="EMBL" id="GBP52564.1"/>
    </source>
</evidence>
<protein>
    <submittedName>
        <fullName evidence="2">Uncharacterized protein</fullName>
    </submittedName>
</protein>
<sequence>MAQVVALGGRSGLRGRAAPRARPSTRLREAKRYKVLMSGGRCAVPSSPLAVRDTDLSRRSGAETPGTDGGRLLGAKKSKVRARSQYNATIEWQYPQSRPSAAKWQCTPAAAPRPAPADPRPIVGFSQSVGSEARAHGRRHFVHETDAGALDDWTTPEPPIRHSPLRLETRRKTDTEQIDGKACHDVTRGIRGPDYGPEREGGAPAPAPLPPAPLIVHPVHNCYTTEASCRIPVTEWGRARRRGPSSAPRHNTNISPNVQQHIYALSLTRARPVTTVASSSLYSFKR</sequence>
<feature type="compositionally biased region" description="Basic and acidic residues" evidence="1">
    <location>
        <begin position="52"/>
        <end position="61"/>
    </location>
</feature>
<evidence type="ECO:0000313" key="3">
    <source>
        <dbReference type="Proteomes" id="UP000299102"/>
    </source>
</evidence>
<feature type="region of interest" description="Disordered" evidence="1">
    <location>
        <begin position="1"/>
        <end position="29"/>
    </location>
</feature>
<keyword evidence="3" id="KW-1185">Reference proteome</keyword>
<feature type="region of interest" description="Disordered" evidence="1">
    <location>
        <begin position="97"/>
        <end position="120"/>
    </location>
</feature>
<reference evidence="2 3" key="1">
    <citation type="journal article" date="2019" name="Commun. Biol.">
        <title>The bagworm genome reveals a unique fibroin gene that provides high tensile strength.</title>
        <authorList>
            <person name="Kono N."/>
            <person name="Nakamura H."/>
            <person name="Ohtoshi R."/>
            <person name="Tomita M."/>
            <person name="Numata K."/>
            <person name="Arakawa K."/>
        </authorList>
    </citation>
    <scope>NUCLEOTIDE SEQUENCE [LARGE SCALE GENOMIC DNA]</scope>
</reference>
<proteinExistence type="predicted"/>
<comment type="caution">
    <text evidence="2">The sequence shown here is derived from an EMBL/GenBank/DDBJ whole genome shotgun (WGS) entry which is preliminary data.</text>
</comment>
<dbReference type="AlphaFoldDB" id="A0A4C1WR23"/>
<gene>
    <name evidence="2" type="ORF">EVAR_39087_1</name>
</gene>
<dbReference type="EMBL" id="BGZK01000605">
    <property type="protein sequence ID" value="GBP52564.1"/>
    <property type="molecule type" value="Genomic_DNA"/>
</dbReference>
<organism evidence="2 3">
    <name type="scientific">Eumeta variegata</name>
    <name type="common">Bagworm moth</name>
    <name type="synonym">Eumeta japonica</name>
    <dbReference type="NCBI Taxonomy" id="151549"/>
    <lineage>
        <taxon>Eukaryota</taxon>
        <taxon>Metazoa</taxon>
        <taxon>Ecdysozoa</taxon>
        <taxon>Arthropoda</taxon>
        <taxon>Hexapoda</taxon>
        <taxon>Insecta</taxon>
        <taxon>Pterygota</taxon>
        <taxon>Neoptera</taxon>
        <taxon>Endopterygota</taxon>
        <taxon>Lepidoptera</taxon>
        <taxon>Glossata</taxon>
        <taxon>Ditrysia</taxon>
        <taxon>Tineoidea</taxon>
        <taxon>Psychidae</taxon>
        <taxon>Oiketicinae</taxon>
        <taxon>Eumeta</taxon>
    </lineage>
</organism>
<evidence type="ECO:0000256" key="1">
    <source>
        <dbReference type="SAM" id="MobiDB-lite"/>
    </source>
</evidence>